<name>A0AAV5K5U1_9ROSI</name>
<feature type="transmembrane region" description="Helical" evidence="1">
    <location>
        <begin position="80"/>
        <end position="98"/>
    </location>
</feature>
<gene>
    <name evidence="2" type="ORF">SLEP1_g29628</name>
</gene>
<dbReference type="AlphaFoldDB" id="A0AAV5K5U1"/>
<feature type="transmembrane region" description="Helical" evidence="1">
    <location>
        <begin position="35"/>
        <end position="54"/>
    </location>
</feature>
<dbReference type="Proteomes" id="UP001054252">
    <property type="component" value="Unassembled WGS sequence"/>
</dbReference>
<evidence type="ECO:0000256" key="1">
    <source>
        <dbReference type="SAM" id="Phobius"/>
    </source>
</evidence>
<evidence type="ECO:0000313" key="2">
    <source>
        <dbReference type="EMBL" id="GKV19352.1"/>
    </source>
</evidence>
<protein>
    <submittedName>
        <fullName evidence="2">Uncharacterized protein</fullName>
    </submittedName>
</protein>
<sequence>MLKGRSCTLWILQAVSILMFLALCIFLDLRTKGPALAVLYFFISTTINCSFSVVSEECVTFYRGQDVVVKNKARTKRRKLLPILVVILFPGELFAMNVECNGETASANC</sequence>
<keyword evidence="3" id="KW-1185">Reference proteome</keyword>
<accession>A0AAV5K5U1</accession>
<reference evidence="2 3" key="1">
    <citation type="journal article" date="2021" name="Commun. Biol.">
        <title>The genome of Shorea leprosula (Dipterocarpaceae) highlights the ecological relevance of drought in aseasonal tropical rainforests.</title>
        <authorList>
            <person name="Ng K.K.S."/>
            <person name="Kobayashi M.J."/>
            <person name="Fawcett J.A."/>
            <person name="Hatakeyama M."/>
            <person name="Paape T."/>
            <person name="Ng C.H."/>
            <person name="Ang C.C."/>
            <person name="Tnah L.H."/>
            <person name="Lee C.T."/>
            <person name="Nishiyama T."/>
            <person name="Sese J."/>
            <person name="O'Brien M.J."/>
            <person name="Copetti D."/>
            <person name="Mohd Noor M.I."/>
            <person name="Ong R.C."/>
            <person name="Putra M."/>
            <person name="Sireger I.Z."/>
            <person name="Indrioko S."/>
            <person name="Kosugi Y."/>
            <person name="Izuno A."/>
            <person name="Isagi Y."/>
            <person name="Lee S.L."/>
            <person name="Shimizu K.K."/>
        </authorList>
    </citation>
    <scope>NUCLEOTIDE SEQUENCE [LARGE SCALE GENOMIC DNA]</scope>
    <source>
        <strain evidence="2">214</strain>
    </source>
</reference>
<evidence type="ECO:0000313" key="3">
    <source>
        <dbReference type="Proteomes" id="UP001054252"/>
    </source>
</evidence>
<keyword evidence="1" id="KW-0472">Membrane</keyword>
<proteinExistence type="predicted"/>
<feature type="transmembrane region" description="Helical" evidence="1">
    <location>
        <begin position="7"/>
        <end position="29"/>
    </location>
</feature>
<dbReference type="EMBL" id="BPVZ01000052">
    <property type="protein sequence ID" value="GKV19352.1"/>
    <property type="molecule type" value="Genomic_DNA"/>
</dbReference>
<keyword evidence="1" id="KW-1133">Transmembrane helix</keyword>
<comment type="caution">
    <text evidence="2">The sequence shown here is derived from an EMBL/GenBank/DDBJ whole genome shotgun (WGS) entry which is preliminary data.</text>
</comment>
<keyword evidence="1" id="KW-0812">Transmembrane</keyword>
<organism evidence="2 3">
    <name type="scientific">Rubroshorea leprosula</name>
    <dbReference type="NCBI Taxonomy" id="152421"/>
    <lineage>
        <taxon>Eukaryota</taxon>
        <taxon>Viridiplantae</taxon>
        <taxon>Streptophyta</taxon>
        <taxon>Embryophyta</taxon>
        <taxon>Tracheophyta</taxon>
        <taxon>Spermatophyta</taxon>
        <taxon>Magnoliopsida</taxon>
        <taxon>eudicotyledons</taxon>
        <taxon>Gunneridae</taxon>
        <taxon>Pentapetalae</taxon>
        <taxon>rosids</taxon>
        <taxon>malvids</taxon>
        <taxon>Malvales</taxon>
        <taxon>Dipterocarpaceae</taxon>
        <taxon>Rubroshorea</taxon>
    </lineage>
</organism>